<dbReference type="PANTHER" id="PTHR48081:SF13">
    <property type="entry name" value="ALPHA_BETA HYDROLASE"/>
    <property type="match status" value="1"/>
</dbReference>
<keyword evidence="2" id="KW-0732">Signal</keyword>
<proteinExistence type="predicted"/>
<feature type="signal peptide" evidence="2">
    <location>
        <begin position="1"/>
        <end position="22"/>
    </location>
</feature>
<dbReference type="InterPro" id="IPR049492">
    <property type="entry name" value="BD-FAE-like_dom"/>
</dbReference>
<organism evidence="4 5">
    <name type="scientific">Sutterella seckii</name>
    <dbReference type="NCBI Taxonomy" id="1944635"/>
    <lineage>
        <taxon>Bacteria</taxon>
        <taxon>Pseudomonadati</taxon>
        <taxon>Pseudomonadota</taxon>
        <taxon>Betaproteobacteria</taxon>
        <taxon>Burkholderiales</taxon>
        <taxon>Sutterellaceae</taxon>
        <taxon>Sutterella</taxon>
    </lineage>
</organism>
<dbReference type="Pfam" id="PF20434">
    <property type="entry name" value="BD-FAE"/>
    <property type="match status" value="1"/>
</dbReference>
<dbReference type="InterPro" id="IPR029058">
    <property type="entry name" value="AB_hydrolase_fold"/>
</dbReference>
<name>A0A6I1EQ12_9BURK</name>
<dbReference type="GO" id="GO:0016787">
    <property type="term" value="F:hydrolase activity"/>
    <property type="evidence" value="ECO:0007669"/>
    <property type="project" value="UniProtKB-KW"/>
</dbReference>
<gene>
    <name evidence="4" type="ORF">GBM95_10325</name>
</gene>
<evidence type="ECO:0000259" key="3">
    <source>
        <dbReference type="Pfam" id="PF20434"/>
    </source>
</evidence>
<dbReference type="SUPFAM" id="SSF53474">
    <property type="entry name" value="alpha/beta-Hydrolases"/>
    <property type="match status" value="1"/>
</dbReference>
<dbReference type="Proteomes" id="UP000430564">
    <property type="component" value="Unassembled WGS sequence"/>
</dbReference>
<dbReference type="Gene3D" id="3.40.50.1820">
    <property type="entry name" value="alpha/beta hydrolase"/>
    <property type="match status" value="1"/>
</dbReference>
<dbReference type="AlphaFoldDB" id="A0A6I1EQ12"/>
<protein>
    <submittedName>
        <fullName evidence="4">Alpha/beta hydrolase</fullName>
    </submittedName>
</protein>
<feature type="domain" description="BD-FAE-like" evidence="3">
    <location>
        <begin position="78"/>
        <end position="290"/>
    </location>
</feature>
<comment type="caution">
    <text evidence="4">The sequence shown here is derived from an EMBL/GenBank/DDBJ whole genome shotgun (WGS) entry which is preliminary data.</text>
</comment>
<evidence type="ECO:0000256" key="2">
    <source>
        <dbReference type="SAM" id="SignalP"/>
    </source>
</evidence>
<dbReference type="InterPro" id="IPR050300">
    <property type="entry name" value="GDXG_lipolytic_enzyme"/>
</dbReference>
<sequence length="342" mass="36544">MLQKPVLALFVSLLFASSIAAAEGASASHASLPGWTEGAEVIRVDAVRPQIDMISGVIFSQLKSTRAVKQLRMTLEIPRTKEKKPAVIYFPGGGFTSADHEKFSEMRRALAEAGFVVAAAEYRPVPAKFPALLEDAKAAVRYIRAHADEYGVDPNRIGILGDSAGGYLVEMAGATNGEKTFDKGDWTDVSSDVQAVVSIYGISDLMTIGEGFDAATQKVHESPAVTEALLVNGPAFRNYAGASIMADPKKAMAASPLGHIDGSEPPFFILHGAEDKLVSPMQSAKLYRALREKNVPADYLLVENAGHGDLPWYQKPVIDRVVAWFAKTLGAKKGNAAEGANL</sequence>
<accession>A0A6I1EQ12</accession>
<dbReference type="EMBL" id="WEHX01000103">
    <property type="protein sequence ID" value="KAB7654365.1"/>
    <property type="molecule type" value="Genomic_DNA"/>
</dbReference>
<dbReference type="RefSeq" id="WP_152159021.1">
    <property type="nucleotide sequence ID" value="NZ_WEHX01000103.1"/>
</dbReference>
<dbReference type="PANTHER" id="PTHR48081">
    <property type="entry name" value="AB HYDROLASE SUPERFAMILY PROTEIN C4A8.06C"/>
    <property type="match status" value="1"/>
</dbReference>
<evidence type="ECO:0000313" key="4">
    <source>
        <dbReference type="EMBL" id="KAB7654365.1"/>
    </source>
</evidence>
<evidence type="ECO:0000256" key="1">
    <source>
        <dbReference type="ARBA" id="ARBA00022801"/>
    </source>
</evidence>
<reference evidence="4 5" key="1">
    <citation type="submission" date="2019-10" db="EMBL/GenBank/DDBJ databases">
        <title>Genome diversity of Sutterella seckii.</title>
        <authorList>
            <person name="Chaplin A.V."/>
            <person name="Sokolova S.R."/>
            <person name="Mosin K.A."/>
            <person name="Ivanova E.L."/>
            <person name="Kochetkova T.O."/>
            <person name="Goltsov A.Y."/>
            <person name="Trofimov D.Y."/>
            <person name="Efimov B.A."/>
        </authorList>
    </citation>
    <scope>NUCLEOTIDE SEQUENCE [LARGE SCALE GENOMIC DNA]</scope>
    <source>
        <strain evidence="4 5">ASD393</strain>
    </source>
</reference>
<feature type="chain" id="PRO_5026197654" evidence="2">
    <location>
        <begin position="23"/>
        <end position="342"/>
    </location>
</feature>
<dbReference type="OrthoDB" id="9771666at2"/>
<evidence type="ECO:0000313" key="5">
    <source>
        <dbReference type="Proteomes" id="UP000430564"/>
    </source>
</evidence>
<keyword evidence="1 4" id="KW-0378">Hydrolase</keyword>